<evidence type="ECO:0000313" key="2">
    <source>
        <dbReference type="EMBL" id="BAK22268.1"/>
    </source>
</evidence>
<feature type="transmembrane region" description="Helical" evidence="1">
    <location>
        <begin position="54"/>
        <end position="78"/>
    </location>
</feature>
<reference key="2">
    <citation type="submission" date="2011-04" db="EMBL/GenBank/DDBJ databases">
        <title>Whole genome sequence of Melissococcus plutonius ATCC 35311.</title>
        <authorList>
            <person name="Okumura K."/>
            <person name="Arai R."/>
            <person name="Osaki M."/>
            <person name="Okura M."/>
            <person name="Kirikae T."/>
            <person name="Takamatsu D."/>
            <person name="Akiyama T."/>
        </authorList>
    </citation>
    <scope>NUCLEOTIDE SEQUENCE</scope>
    <source>
        <strain>ATCC 35311</strain>
    </source>
</reference>
<evidence type="ECO:0000313" key="3">
    <source>
        <dbReference type="Proteomes" id="UP000008456"/>
    </source>
</evidence>
<dbReference type="AlphaFoldDB" id="F3YCP0"/>
<keyword evidence="3" id="KW-1185">Reference proteome</keyword>
<reference evidence="2 3" key="1">
    <citation type="journal article" date="2011" name="J. Bacteriol.">
        <title>Complete genome sequence of Melissococcus plutonius ATCC 35311.</title>
        <authorList>
            <person name="Okumura K."/>
            <person name="Arai R."/>
            <person name="Okura M."/>
            <person name="Kirikae T."/>
            <person name="Takamatsu D."/>
            <person name="Osaki M."/>
            <person name="Miyoshi-Akiyama T."/>
        </authorList>
    </citation>
    <scope>NUCLEOTIDE SEQUENCE [LARGE SCALE GENOMIC DNA]</scope>
    <source>
        <strain evidence="3">ATCC 35311 / CIP 104052 / LMG 20360 / NCIMB 702443</strain>
        <plasmid evidence="3">pMP1</plasmid>
    </source>
</reference>
<keyword evidence="1" id="KW-1133">Transmembrane helix</keyword>
<dbReference type="Proteomes" id="UP000008456">
    <property type="component" value="Plasmid pMP1"/>
</dbReference>
<keyword evidence="1" id="KW-0472">Membrane</keyword>
<keyword evidence="2" id="KW-0614">Plasmid</keyword>
<feature type="transmembrane region" description="Helical" evidence="1">
    <location>
        <begin position="15"/>
        <end position="34"/>
    </location>
</feature>
<dbReference type="KEGG" id="mps:MPTP_1874"/>
<sequence>MIRRIECIRFSRNNYHVLISSFLLIIIGFSYYQFFLESPSRNFFSWILYNFQNLYTIGLAFPMFYLIIINSQFLFSLNNYNYISRLCSRRILFLSDVRTVFKATLLYLLGIIAICSMIGIFGLNLDNTWDKEIYLFFRSVLQTTPNKEFTPMFQAGLSILFLFMYLLTIGNCFNFLFTYFKKKSVGFVILLFLIGSQIYFYKVPTTSSFFNGIMPINHYILYMERFNENNGFISIGISLLYWIILFLINYGSLYVLYQRTDLGEYR</sequence>
<proteinExistence type="predicted"/>
<feature type="transmembrane region" description="Helical" evidence="1">
    <location>
        <begin position="99"/>
        <end position="121"/>
    </location>
</feature>
<feature type="transmembrane region" description="Helical" evidence="1">
    <location>
        <begin position="155"/>
        <end position="177"/>
    </location>
</feature>
<keyword evidence="1" id="KW-0812">Transmembrane</keyword>
<dbReference type="HOGENOM" id="CLU_1052682_0_0_9"/>
<dbReference type="OrthoDB" id="9963313at2"/>
<gene>
    <name evidence="2" type="ordered locus">MPTP_1874</name>
</gene>
<accession>F3YCP0</accession>
<organism evidence="2 3">
    <name type="scientific">Melissococcus plutonius (strain ATCC 35311 / DSM 29964 / CIP 104052 / LMG 20360 / NCIMB 702443)</name>
    <dbReference type="NCBI Taxonomy" id="940190"/>
    <lineage>
        <taxon>Bacteria</taxon>
        <taxon>Bacillati</taxon>
        <taxon>Bacillota</taxon>
        <taxon>Bacilli</taxon>
        <taxon>Lactobacillales</taxon>
        <taxon>Enterococcaceae</taxon>
        <taxon>Melissococcus</taxon>
    </lineage>
</organism>
<feature type="transmembrane region" description="Helical" evidence="1">
    <location>
        <begin position="232"/>
        <end position="257"/>
    </location>
</feature>
<feature type="transmembrane region" description="Helical" evidence="1">
    <location>
        <begin position="184"/>
        <end position="201"/>
    </location>
</feature>
<geneLocation type="plasmid" evidence="2 3">
    <name>pMP1</name>
</geneLocation>
<name>F3YCP0_MELPT</name>
<evidence type="ECO:0000256" key="1">
    <source>
        <dbReference type="SAM" id="Phobius"/>
    </source>
</evidence>
<dbReference type="EMBL" id="AP012201">
    <property type="protein sequence ID" value="BAK22268.1"/>
    <property type="molecule type" value="Genomic_DNA"/>
</dbReference>
<protein>
    <submittedName>
        <fullName evidence="2">Uncharacterized protein</fullName>
    </submittedName>
</protein>